<dbReference type="PRINTS" id="PR00401">
    <property type="entry name" value="SH2DOMAIN"/>
</dbReference>
<evidence type="ECO:0000259" key="5">
    <source>
        <dbReference type="PROSITE" id="PS50003"/>
    </source>
</evidence>
<keyword evidence="1" id="KW-0597">Phosphoprotein</keyword>
<gene>
    <name evidence="7" type="primary">LOC116953142</name>
</gene>
<dbReference type="InterPro" id="IPR001849">
    <property type="entry name" value="PH_domain"/>
</dbReference>
<dbReference type="InterPro" id="IPR000980">
    <property type="entry name" value="SH2"/>
</dbReference>
<dbReference type="GeneID" id="116953142"/>
<dbReference type="Gene3D" id="2.30.29.30">
    <property type="entry name" value="Pleckstrin-homology domain (PH domain)/Phosphotyrosine-binding domain (PTB)"/>
    <property type="match status" value="1"/>
</dbReference>
<name>A0AAJ7XCA5_PETMA</name>
<proteinExistence type="predicted"/>
<evidence type="ECO:0000259" key="4">
    <source>
        <dbReference type="PROSITE" id="PS50001"/>
    </source>
</evidence>
<dbReference type="SMART" id="SM00252">
    <property type="entry name" value="SH2"/>
    <property type="match status" value="1"/>
</dbReference>
<keyword evidence="2 3" id="KW-0727">SH2 domain</keyword>
<dbReference type="Pfam" id="PF00169">
    <property type="entry name" value="PH"/>
    <property type="match status" value="1"/>
</dbReference>
<dbReference type="SUPFAM" id="SSF50729">
    <property type="entry name" value="PH domain-like"/>
    <property type="match status" value="1"/>
</dbReference>
<dbReference type="InterPro" id="IPR051707">
    <property type="entry name" value="PI-Interact_SigTrans_Reg"/>
</dbReference>
<dbReference type="RefSeq" id="XP_032828922.1">
    <property type="nucleotide sequence ID" value="XM_032973031.1"/>
</dbReference>
<evidence type="ECO:0000256" key="2">
    <source>
        <dbReference type="ARBA" id="ARBA00022999"/>
    </source>
</evidence>
<dbReference type="PROSITE" id="PS50001">
    <property type="entry name" value="SH2"/>
    <property type="match status" value="1"/>
</dbReference>
<organism evidence="6 7">
    <name type="scientific">Petromyzon marinus</name>
    <name type="common">Sea lamprey</name>
    <dbReference type="NCBI Taxonomy" id="7757"/>
    <lineage>
        <taxon>Eukaryota</taxon>
        <taxon>Metazoa</taxon>
        <taxon>Chordata</taxon>
        <taxon>Craniata</taxon>
        <taxon>Vertebrata</taxon>
        <taxon>Cyclostomata</taxon>
        <taxon>Hyperoartia</taxon>
        <taxon>Petromyzontiformes</taxon>
        <taxon>Petromyzontidae</taxon>
        <taxon>Petromyzon</taxon>
    </lineage>
</organism>
<feature type="domain" description="SH2" evidence="4">
    <location>
        <begin position="12"/>
        <end position="107"/>
    </location>
</feature>
<dbReference type="PROSITE" id="PS50003">
    <property type="entry name" value="PH_DOMAIN"/>
    <property type="match status" value="1"/>
</dbReference>
<evidence type="ECO:0000313" key="7">
    <source>
        <dbReference type="RefSeq" id="XP_032828922.1"/>
    </source>
</evidence>
<dbReference type="InterPro" id="IPR036860">
    <property type="entry name" value="SH2_dom_sf"/>
</dbReference>
<reference evidence="7" key="1">
    <citation type="submission" date="2025-08" db="UniProtKB">
        <authorList>
            <consortium name="RefSeq"/>
        </authorList>
    </citation>
    <scope>IDENTIFICATION</scope>
    <source>
        <tissue evidence="7">Sperm</tissue>
    </source>
</reference>
<dbReference type="PANTHER" id="PTHR14336">
    <property type="entry name" value="TANDEM PH DOMAIN CONTAINING PROTEIN"/>
    <property type="match status" value="1"/>
</dbReference>
<dbReference type="InterPro" id="IPR011993">
    <property type="entry name" value="PH-like_dom_sf"/>
</dbReference>
<dbReference type="FunFam" id="2.30.29.30:FF:000229">
    <property type="entry name" value="Dual adapter for phosphotyrosine and 3-phosphotyrosine and 3-phosphoinositide"/>
    <property type="match status" value="1"/>
</dbReference>
<evidence type="ECO:0000256" key="1">
    <source>
        <dbReference type="ARBA" id="ARBA00022553"/>
    </source>
</evidence>
<dbReference type="Gene3D" id="3.30.505.10">
    <property type="entry name" value="SH2 domain"/>
    <property type="match status" value="1"/>
</dbReference>
<keyword evidence="6" id="KW-1185">Reference proteome</keyword>
<feature type="domain" description="PH" evidence="5">
    <location>
        <begin position="138"/>
        <end position="233"/>
    </location>
</feature>
<dbReference type="SUPFAM" id="SSF55550">
    <property type="entry name" value="SH2 domain"/>
    <property type="match status" value="1"/>
</dbReference>
<dbReference type="Pfam" id="PF00017">
    <property type="entry name" value="SH2"/>
    <property type="match status" value="1"/>
</dbReference>
<dbReference type="PANTHER" id="PTHR14336:SF15">
    <property type="entry name" value="DUAL ADAPTER FOR PHOSPHOTYROSINE AND 3-PHOSPHOTYROSINE AND 3-PHOSPHOINOSITIDE"/>
    <property type="match status" value="1"/>
</dbReference>
<evidence type="ECO:0000313" key="6">
    <source>
        <dbReference type="Proteomes" id="UP001318040"/>
    </source>
</evidence>
<dbReference type="KEGG" id="pmrn:116953142"/>
<evidence type="ECO:0000256" key="3">
    <source>
        <dbReference type="PROSITE-ProRule" id="PRU00191"/>
    </source>
</evidence>
<accession>A0AAJ7XCA5</accession>
<dbReference type="Proteomes" id="UP001318040">
    <property type="component" value="Chromosome 50"/>
</dbReference>
<protein>
    <submittedName>
        <fullName evidence="7">Dual adapter for phosphotyrosine and 3-phosphotyrosine and 3-phosphoinositide-like</fullName>
    </submittedName>
</protein>
<sequence>MEDESGLQEISWYHGELSRHQAEALLMSNGALGSYLLRKSRESGQLAVSVKCQDSVKHFLVKCSEGKIKFGFSEFQSLPELLAHFSQKPLVGSETGTLVLLHLPYPRQVSEPQTYESVRIHTALHGEPEVLEPHADSLATKEGFLTKQGFIIKNWKLRWFTVFRHEMKYYREPKDAEAIKTLDLTKCSAVQYDYTQDRTNVFCLVFPERTYFMYADSPRETDEWVRLLRWKLSHINQDGCKTRFLLAS</sequence>
<dbReference type="AlphaFoldDB" id="A0AAJ7XCA5"/>
<dbReference type="CDD" id="cd10573">
    <property type="entry name" value="PH_DAPP1"/>
    <property type="match status" value="1"/>
</dbReference>
<dbReference type="SMART" id="SM00233">
    <property type="entry name" value="PH"/>
    <property type="match status" value="1"/>
</dbReference>